<protein>
    <submittedName>
        <fullName evidence="1">Uncharacterized protein</fullName>
    </submittedName>
</protein>
<dbReference type="AlphaFoldDB" id="A0A6C0AYP2"/>
<dbReference type="EMBL" id="MN738783">
    <property type="protein sequence ID" value="QHS84351.1"/>
    <property type="molecule type" value="Genomic_DNA"/>
</dbReference>
<reference evidence="1" key="1">
    <citation type="journal article" date="2020" name="Nature">
        <title>Giant virus diversity and host interactions through global metagenomics.</title>
        <authorList>
            <person name="Schulz F."/>
            <person name="Roux S."/>
            <person name="Paez-Espino D."/>
            <person name="Jungbluth S."/>
            <person name="Walsh D.A."/>
            <person name="Denef V.J."/>
            <person name="McMahon K.D."/>
            <person name="Konstantinidis K.T."/>
            <person name="Eloe-Fadrosh E.A."/>
            <person name="Kyrpides N.C."/>
            <person name="Woyke T."/>
        </authorList>
    </citation>
    <scope>NUCLEOTIDE SEQUENCE</scope>
    <source>
        <strain evidence="1">GVMAG-S-ERX555965-48</strain>
    </source>
</reference>
<evidence type="ECO:0000313" key="1">
    <source>
        <dbReference type="EMBL" id="QHS84351.1"/>
    </source>
</evidence>
<sequence>MLNYIDKINMLPYELQEHIYQYYWSNIYLDVLNEIKSITALDTKINIFINKYQNNIIKENNNFYYRKFNDSIRKITHNKGKMLLCNYNNLSLRNCNIKYIFNICSTIRDDYKYIAPVLISKSNFMRYNVYQYLKSL</sequence>
<proteinExistence type="predicted"/>
<accession>A0A6C0AYP2</accession>
<organism evidence="1">
    <name type="scientific">viral metagenome</name>
    <dbReference type="NCBI Taxonomy" id="1070528"/>
    <lineage>
        <taxon>unclassified sequences</taxon>
        <taxon>metagenomes</taxon>
        <taxon>organismal metagenomes</taxon>
    </lineage>
</organism>
<name>A0A6C0AYP2_9ZZZZ</name>